<feature type="region of interest" description="Disordered" evidence="1">
    <location>
        <begin position="301"/>
        <end position="349"/>
    </location>
</feature>
<dbReference type="PANTHER" id="PTHR31595">
    <property type="entry name" value="LONG-CHAIN-ALCOHOL O-FATTY-ACYLTRANSFERASE 3-RELATED"/>
    <property type="match status" value="1"/>
</dbReference>
<reference evidence="4 5" key="1">
    <citation type="journal article" date="2023" name="IScience">
        <title>Expanded male sex-determining region conserved during the evolution of homothallism in the green alga Volvox.</title>
        <authorList>
            <person name="Yamamoto K."/>
            <person name="Matsuzaki R."/>
            <person name="Mahakham W."/>
            <person name="Heman W."/>
            <person name="Sekimoto H."/>
            <person name="Kawachi M."/>
            <person name="Minakuchi Y."/>
            <person name="Toyoda A."/>
            <person name="Nozaki H."/>
        </authorList>
    </citation>
    <scope>NUCLEOTIDE SEQUENCE [LARGE SCALE GENOMIC DNA]</scope>
    <source>
        <strain evidence="4 5">NIES-4468</strain>
    </source>
</reference>
<name>A0ABQ5SDG8_9CHLO</name>
<feature type="signal peptide" evidence="3">
    <location>
        <begin position="1"/>
        <end position="26"/>
    </location>
</feature>
<keyword evidence="2" id="KW-1133">Transmembrane helix</keyword>
<evidence type="ECO:0000256" key="2">
    <source>
        <dbReference type="SAM" id="Phobius"/>
    </source>
</evidence>
<feature type="transmembrane region" description="Helical" evidence="2">
    <location>
        <begin position="165"/>
        <end position="189"/>
    </location>
</feature>
<keyword evidence="5" id="KW-1185">Reference proteome</keyword>
<gene>
    <name evidence="4" type="ORF">VaNZ11_012276</name>
</gene>
<feature type="transmembrane region" description="Helical" evidence="2">
    <location>
        <begin position="39"/>
        <end position="58"/>
    </location>
</feature>
<feature type="transmembrane region" description="Helical" evidence="2">
    <location>
        <begin position="356"/>
        <end position="376"/>
    </location>
</feature>
<dbReference type="InterPro" id="IPR044851">
    <property type="entry name" value="Wax_synthase"/>
</dbReference>
<protein>
    <recommendedName>
        <fullName evidence="6">Wax synthase domain-containing protein</fullName>
    </recommendedName>
</protein>
<dbReference type="EMBL" id="BSDZ01000079">
    <property type="protein sequence ID" value="GLI67945.1"/>
    <property type="molecule type" value="Genomic_DNA"/>
</dbReference>
<evidence type="ECO:0000256" key="1">
    <source>
        <dbReference type="SAM" id="MobiDB-lite"/>
    </source>
</evidence>
<feature type="region of interest" description="Disordered" evidence="1">
    <location>
        <begin position="242"/>
        <end position="281"/>
    </location>
</feature>
<evidence type="ECO:0000313" key="4">
    <source>
        <dbReference type="EMBL" id="GLI67945.1"/>
    </source>
</evidence>
<keyword evidence="2" id="KW-0472">Membrane</keyword>
<evidence type="ECO:0000256" key="3">
    <source>
        <dbReference type="SAM" id="SignalP"/>
    </source>
</evidence>
<feature type="transmembrane region" description="Helical" evidence="2">
    <location>
        <begin position="135"/>
        <end position="153"/>
    </location>
</feature>
<sequence>MALQTWSNWALCIVAAPLACVGSAGAVRAVVARTRPGLQRLLLCLPAVMLYSSLPFLFDVQSISRASAAAMLLWLANFKLLALCLGRGPLMQAGLSLGQFTALLLWPIAPEIDVDGRVQILHDTRTRASTAFQRVFWRAPENLVIFFLALLTLTHPSVPLLAKTYSAAFGVCCYCDLWANVCASLVIWLHGMEVAPSWNRPWLQTSLADFWARRWNLPTSSSLKYLVYEPLMEGRLVACSEPHTGETKGTAATEQVPPSGANSARQVEQRHVAKADGGSGPKTGAIVGVNLGADLTPSGSLGGVAPGAEDGNGDALMPAAAGPAAAGPVASEKDLTGRGASERRTNRRSGSAARRVIGLAATFIVSGIMHELLLYICTGDQAQLGKQAIFFAIQAPLVMAEQRLVKTLARLHIHLPTWLCIPVASLTLQIPAKYWFWGAYFAAVHSRASPLASPPSLLPVPAPVPLQSVLLVSDVAPALVTVVANGTAKLEL</sequence>
<feature type="compositionally biased region" description="Basic and acidic residues" evidence="1">
    <location>
        <begin position="331"/>
        <end position="344"/>
    </location>
</feature>
<evidence type="ECO:0000313" key="5">
    <source>
        <dbReference type="Proteomes" id="UP001165090"/>
    </source>
</evidence>
<feature type="transmembrane region" description="Helical" evidence="2">
    <location>
        <begin position="70"/>
        <end position="90"/>
    </location>
</feature>
<comment type="caution">
    <text evidence="4">The sequence shown here is derived from an EMBL/GenBank/DDBJ whole genome shotgun (WGS) entry which is preliminary data.</text>
</comment>
<feature type="chain" id="PRO_5047361033" description="Wax synthase domain-containing protein" evidence="3">
    <location>
        <begin position="27"/>
        <end position="492"/>
    </location>
</feature>
<dbReference type="Proteomes" id="UP001165090">
    <property type="component" value="Unassembled WGS sequence"/>
</dbReference>
<feature type="compositionally biased region" description="Low complexity" evidence="1">
    <location>
        <begin position="313"/>
        <end position="330"/>
    </location>
</feature>
<evidence type="ECO:0008006" key="6">
    <source>
        <dbReference type="Google" id="ProtNLM"/>
    </source>
</evidence>
<dbReference type="PANTHER" id="PTHR31595:SF57">
    <property type="entry name" value="OS04G0481900 PROTEIN"/>
    <property type="match status" value="1"/>
</dbReference>
<organism evidence="4 5">
    <name type="scientific">Volvox africanus</name>
    <dbReference type="NCBI Taxonomy" id="51714"/>
    <lineage>
        <taxon>Eukaryota</taxon>
        <taxon>Viridiplantae</taxon>
        <taxon>Chlorophyta</taxon>
        <taxon>core chlorophytes</taxon>
        <taxon>Chlorophyceae</taxon>
        <taxon>CS clade</taxon>
        <taxon>Chlamydomonadales</taxon>
        <taxon>Volvocaceae</taxon>
        <taxon>Volvox</taxon>
    </lineage>
</organism>
<keyword evidence="2" id="KW-0812">Transmembrane</keyword>
<proteinExistence type="predicted"/>
<keyword evidence="3" id="KW-0732">Signal</keyword>
<accession>A0ABQ5SDG8</accession>